<sequence>MKRILCAVALASLAQGALAADVGVSISIGDPRFYGRLDIGGFPQPMVMYPQPMVIRPAPVHVVREPLYLRVPPGHARKWNRYCGRYNACGYPVYFVQDGWYRDVYAPRYREHHGYQRVDAPPQRAYGYDYGRPDYSDHRRDERRERFNDERGRGGRGDRGERGHGHGHGHGH</sequence>
<keyword evidence="4" id="KW-1185">Reference proteome</keyword>
<name>A0A4Y4CUA4_ZOORA</name>
<gene>
    <name evidence="3" type="ORF">ZRA01_17550</name>
</gene>
<dbReference type="Proteomes" id="UP000318422">
    <property type="component" value="Unassembled WGS sequence"/>
</dbReference>
<dbReference type="EMBL" id="BJNV01000025">
    <property type="protein sequence ID" value="GEC95682.1"/>
    <property type="molecule type" value="Genomic_DNA"/>
</dbReference>
<dbReference type="RefSeq" id="WP_141351358.1">
    <property type="nucleotide sequence ID" value="NZ_BJNV01000025.1"/>
</dbReference>
<organism evidence="3 4">
    <name type="scientific">Zoogloea ramigera</name>
    <dbReference type="NCBI Taxonomy" id="350"/>
    <lineage>
        <taxon>Bacteria</taxon>
        <taxon>Pseudomonadati</taxon>
        <taxon>Pseudomonadota</taxon>
        <taxon>Betaproteobacteria</taxon>
        <taxon>Rhodocyclales</taxon>
        <taxon>Zoogloeaceae</taxon>
        <taxon>Zoogloea</taxon>
    </lineage>
</organism>
<accession>A0A4Y4CUA4</accession>
<evidence type="ECO:0000313" key="3">
    <source>
        <dbReference type="EMBL" id="GEC95682.1"/>
    </source>
</evidence>
<evidence type="ECO:0000256" key="1">
    <source>
        <dbReference type="SAM" id="MobiDB-lite"/>
    </source>
</evidence>
<keyword evidence="2" id="KW-0732">Signal</keyword>
<protein>
    <submittedName>
        <fullName evidence="3">Uncharacterized protein</fullName>
    </submittedName>
</protein>
<proteinExistence type="predicted"/>
<dbReference type="OrthoDB" id="8536851at2"/>
<feature type="region of interest" description="Disordered" evidence="1">
    <location>
        <begin position="116"/>
        <end position="172"/>
    </location>
</feature>
<feature type="compositionally biased region" description="Basic and acidic residues" evidence="1">
    <location>
        <begin position="131"/>
        <end position="164"/>
    </location>
</feature>
<evidence type="ECO:0000256" key="2">
    <source>
        <dbReference type="SAM" id="SignalP"/>
    </source>
</evidence>
<dbReference type="AlphaFoldDB" id="A0A4Y4CUA4"/>
<evidence type="ECO:0000313" key="4">
    <source>
        <dbReference type="Proteomes" id="UP000318422"/>
    </source>
</evidence>
<comment type="caution">
    <text evidence="3">The sequence shown here is derived from an EMBL/GenBank/DDBJ whole genome shotgun (WGS) entry which is preliminary data.</text>
</comment>
<feature type="chain" id="PRO_5021199382" evidence="2">
    <location>
        <begin position="20"/>
        <end position="172"/>
    </location>
</feature>
<feature type="signal peptide" evidence="2">
    <location>
        <begin position="1"/>
        <end position="19"/>
    </location>
</feature>
<reference evidence="3 4" key="1">
    <citation type="submission" date="2019-06" db="EMBL/GenBank/DDBJ databases">
        <title>Whole genome shotgun sequence of Zoogloea ramigera NBRC 15342.</title>
        <authorList>
            <person name="Hosoyama A."/>
            <person name="Uohara A."/>
            <person name="Ohji S."/>
            <person name="Ichikawa N."/>
        </authorList>
    </citation>
    <scope>NUCLEOTIDE SEQUENCE [LARGE SCALE GENOMIC DNA]</scope>
    <source>
        <strain evidence="3 4">NBRC 15342</strain>
    </source>
</reference>